<keyword evidence="2" id="KW-1185">Reference proteome</keyword>
<dbReference type="Proteomes" id="UP000590749">
    <property type="component" value="Unassembled WGS sequence"/>
</dbReference>
<evidence type="ECO:0000313" key="1">
    <source>
        <dbReference type="EMBL" id="MBB3099372.1"/>
    </source>
</evidence>
<comment type="caution">
    <text evidence="1">The sequence shown here is derived from an EMBL/GenBank/DDBJ whole genome shotgun (WGS) entry which is preliminary data.</text>
</comment>
<sequence length="73" mass="8370">MKTVSHTWCDTCEKRGFTCEHDASKALGRARTHRSRAADKAGTRRGMRVENRHYECPAGLWHLTGMSRRNVRA</sequence>
<accession>A0A7W5FIC0</accession>
<organism evidence="1 2">
    <name type="scientific">Actinoplanes campanulatus</name>
    <dbReference type="NCBI Taxonomy" id="113559"/>
    <lineage>
        <taxon>Bacteria</taxon>
        <taxon>Bacillati</taxon>
        <taxon>Actinomycetota</taxon>
        <taxon>Actinomycetes</taxon>
        <taxon>Micromonosporales</taxon>
        <taxon>Micromonosporaceae</taxon>
        <taxon>Actinoplanes</taxon>
    </lineage>
</organism>
<name>A0A7W5FIC0_9ACTN</name>
<dbReference type="AlphaFoldDB" id="A0A7W5FIC0"/>
<proteinExistence type="predicted"/>
<dbReference type="EMBL" id="JACHXF010000018">
    <property type="protein sequence ID" value="MBB3099372.1"/>
    <property type="molecule type" value="Genomic_DNA"/>
</dbReference>
<reference evidence="1 2" key="1">
    <citation type="submission" date="2020-08" db="EMBL/GenBank/DDBJ databases">
        <title>Genomic Encyclopedia of Type Strains, Phase III (KMG-III): the genomes of soil and plant-associated and newly described type strains.</title>
        <authorList>
            <person name="Whitman W."/>
        </authorList>
    </citation>
    <scope>NUCLEOTIDE SEQUENCE [LARGE SCALE GENOMIC DNA]</scope>
    <source>
        <strain evidence="1 2">CECT 3287</strain>
    </source>
</reference>
<gene>
    <name evidence="1" type="ORF">FHR83_007078</name>
</gene>
<protein>
    <submittedName>
        <fullName evidence="1">Uncharacterized protein</fullName>
    </submittedName>
</protein>
<evidence type="ECO:0000313" key="2">
    <source>
        <dbReference type="Proteomes" id="UP000590749"/>
    </source>
</evidence>